<feature type="transmembrane region" description="Helical" evidence="4">
    <location>
        <begin position="269"/>
        <end position="287"/>
    </location>
</feature>
<dbReference type="Proteomes" id="UP000298133">
    <property type="component" value="Unassembled WGS sequence"/>
</dbReference>
<dbReference type="Pfam" id="PF07690">
    <property type="entry name" value="MFS_1"/>
    <property type="match status" value="1"/>
</dbReference>
<dbReference type="PANTHER" id="PTHR23534:SF1">
    <property type="entry name" value="MAJOR FACILITATOR SUPERFAMILY PROTEIN"/>
    <property type="match status" value="1"/>
</dbReference>
<evidence type="ECO:0000256" key="2">
    <source>
        <dbReference type="ARBA" id="ARBA00022989"/>
    </source>
</evidence>
<evidence type="ECO:0000313" key="6">
    <source>
        <dbReference type="Proteomes" id="UP000298133"/>
    </source>
</evidence>
<organism evidence="5 6">
    <name type="scientific">Gammaproteobacteria bacterium LSUCC0057</name>
    <dbReference type="NCBI Taxonomy" id="2559237"/>
    <lineage>
        <taxon>Bacteria</taxon>
        <taxon>Pseudomonadati</taxon>
        <taxon>Pseudomonadota</taxon>
        <taxon>Gammaproteobacteria</taxon>
        <taxon>Cellvibrionales</taxon>
        <taxon>Porticoccaceae</taxon>
        <taxon>SAR92 clade</taxon>
    </lineage>
</organism>
<evidence type="ECO:0000313" key="5">
    <source>
        <dbReference type="EMBL" id="TFH67607.1"/>
    </source>
</evidence>
<protein>
    <submittedName>
        <fullName evidence="5">MFS transporter</fullName>
    </submittedName>
</protein>
<keyword evidence="1 4" id="KW-0812">Transmembrane</keyword>
<feature type="transmembrane region" description="Helical" evidence="4">
    <location>
        <begin position="239"/>
        <end position="257"/>
    </location>
</feature>
<dbReference type="SUPFAM" id="SSF103473">
    <property type="entry name" value="MFS general substrate transporter"/>
    <property type="match status" value="1"/>
</dbReference>
<accession>A0A4Y8UIH3</accession>
<keyword evidence="2 4" id="KW-1133">Transmembrane helix</keyword>
<sequence length="391" mass="39772">MVMQALAGAVGPIMISLAGLIGLQLARDPALATLPVAGYNIGVAVAMLPVAWLLARLGRRVTYLLGALLCSGAGLLAAAAIVGEQFWLFAAAAAVAGFYTACAQNYRFAAADLAAAGQQPRAISKVMLGGLAAAVIGPQLVIYSQAALPGAPYAGSFVALAGLALLAVPVIARLQVPPAAATDSAAPGRPLLAIVRTPVFLVGALCGVCSYGLMAFVMTAAPLAMVGHGHAVNDATLGIQWHVLAMFAPSFFSGRWIERYGKVPITGLGLLLLAAAGLAALSGLQVVHFWGSLVLLGLGWNLSFVGATAIIAGSYRPAERAKVQAANDFLVFATVAVASLSAGYLLAENSWQQLNQIILPVVAAVVLVLVSCRRAVAASAGESLRTVVGED</sequence>
<feature type="transmembrane region" description="Helical" evidence="4">
    <location>
        <begin position="126"/>
        <end position="146"/>
    </location>
</feature>
<feature type="transmembrane region" description="Helical" evidence="4">
    <location>
        <begin position="325"/>
        <end position="345"/>
    </location>
</feature>
<dbReference type="InterPro" id="IPR011701">
    <property type="entry name" value="MFS"/>
</dbReference>
<feature type="transmembrane region" description="Helical" evidence="4">
    <location>
        <begin position="87"/>
        <end position="106"/>
    </location>
</feature>
<feature type="transmembrane region" description="Helical" evidence="4">
    <location>
        <begin position="36"/>
        <end position="54"/>
    </location>
</feature>
<feature type="transmembrane region" description="Helical" evidence="4">
    <location>
        <begin position="152"/>
        <end position="172"/>
    </location>
</feature>
<dbReference type="EMBL" id="SPIA01000003">
    <property type="protein sequence ID" value="TFH67607.1"/>
    <property type="molecule type" value="Genomic_DNA"/>
</dbReference>
<feature type="transmembrane region" description="Helical" evidence="4">
    <location>
        <begin position="61"/>
        <end position="81"/>
    </location>
</feature>
<dbReference type="PANTHER" id="PTHR23534">
    <property type="entry name" value="MFS PERMEASE"/>
    <property type="match status" value="1"/>
</dbReference>
<dbReference type="AlphaFoldDB" id="A0A4Y8UIH3"/>
<keyword evidence="6" id="KW-1185">Reference proteome</keyword>
<dbReference type="GO" id="GO:0022857">
    <property type="term" value="F:transmembrane transporter activity"/>
    <property type="evidence" value="ECO:0007669"/>
    <property type="project" value="InterPro"/>
</dbReference>
<feature type="transmembrane region" description="Helical" evidence="4">
    <location>
        <begin position="293"/>
        <end position="313"/>
    </location>
</feature>
<comment type="caution">
    <text evidence="5">The sequence shown here is derived from an EMBL/GenBank/DDBJ whole genome shotgun (WGS) entry which is preliminary data.</text>
</comment>
<keyword evidence="3 4" id="KW-0472">Membrane</keyword>
<evidence type="ECO:0000256" key="1">
    <source>
        <dbReference type="ARBA" id="ARBA00022692"/>
    </source>
</evidence>
<gene>
    <name evidence="5" type="ORF">E3W66_08530</name>
</gene>
<feature type="transmembrane region" description="Helical" evidence="4">
    <location>
        <begin position="193"/>
        <end position="219"/>
    </location>
</feature>
<dbReference type="Gene3D" id="1.20.1250.20">
    <property type="entry name" value="MFS general substrate transporter like domains"/>
    <property type="match status" value="1"/>
</dbReference>
<dbReference type="OrthoDB" id="8558006at2"/>
<evidence type="ECO:0000256" key="4">
    <source>
        <dbReference type="SAM" id="Phobius"/>
    </source>
</evidence>
<proteinExistence type="predicted"/>
<feature type="transmembrane region" description="Helical" evidence="4">
    <location>
        <begin position="357"/>
        <end position="376"/>
    </location>
</feature>
<name>A0A4Y8UIH3_9GAMM</name>
<evidence type="ECO:0000256" key="3">
    <source>
        <dbReference type="ARBA" id="ARBA00023136"/>
    </source>
</evidence>
<reference evidence="5 6" key="1">
    <citation type="submission" date="2019-03" db="EMBL/GenBank/DDBJ databases">
        <title>Draft genome of Gammaproteobacteria bacterium LSUCC0057, a member of the SAR92 clade.</title>
        <authorList>
            <person name="Lanclos V.C."/>
            <person name="Doiron C."/>
            <person name="Henson M.W."/>
            <person name="Thrash J.C."/>
        </authorList>
    </citation>
    <scope>NUCLEOTIDE SEQUENCE [LARGE SCALE GENOMIC DNA]</scope>
    <source>
        <strain evidence="5 6">LSUCC0057</strain>
    </source>
</reference>
<dbReference type="InterPro" id="IPR036259">
    <property type="entry name" value="MFS_trans_sf"/>
</dbReference>